<dbReference type="RefSeq" id="WP_037269907.1">
    <property type="nucleotide sequence ID" value="NZ_QHKI01000038.1"/>
</dbReference>
<dbReference type="OrthoDB" id="2472181at2"/>
<dbReference type="InterPro" id="IPR001031">
    <property type="entry name" value="Thioesterase"/>
</dbReference>
<proteinExistence type="predicted"/>
<dbReference type="Proteomes" id="UP000287547">
    <property type="component" value="Unassembled WGS sequence"/>
</dbReference>
<dbReference type="AlphaFoldDB" id="A0A428Z0R0"/>
<evidence type="ECO:0000313" key="3">
    <source>
        <dbReference type="Proteomes" id="UP000287547"/>
    </source>
</evidence>
<feature type="domain" description="Thioesterase" evidence="1">
    <location>
        <begin position="24"/>
        <end position="263"/>
    </location>
</feature>
<evidence type="ECO:0000313" key="2">
    <source>
        <dbReference type="EMBL" id="RSM78008.1"/>
    </source>
</evidence>
<dbReference type="SUPFAM" id="SSF53474">
    <property type="entry name" value="alpha/beta-Hydrolases"/>
    <property type="match status" value="1"/>
</dbReference>
<gene>
    <name evidence="2" type="ORF">DMH04_34190</name>
</gene>
<organism evidence="2 3">
    <name type="scientific">Kibdelosporangium aridum</name>
    <dbReference type="NCBI Taxonomy" id="2030"/>
    <lineage>
        <taxon>Bacteria</taxon>
        <taxon>Bacillati</taxon>
        <taxon>Actinomycetota</taxon>
        <taxon>Actinomycetes</taxon>
        <taxon>Pseudonocardiales</taxon>
        <taxon>Pseudonocardiaceae</taxon>
        <taxon>Kibdelosporangium</taxon>
    </lineage>
</organism>
<protein>
    <recommendedName>
        <fullName evidence="1">Thioesterase domain-containing protein</fullName>
    </recommendedName>
</protein>
<name>A0A428Z0R0_KIBAR</name>
<comment type="caution">
    <text evidence="2">The sequence shown here is derived from an EMBL/GenBank/DDBJ whole genome shotgun (WGS) entry which is preliminary data.</text>
</comment>
<dbReference type="EMBL" id="QHKI01000038">
    <property type="protein sequence ID" value="RSM78008.1"/>
    <property type="molecule type" value="Genomic_DNA"/>
</dbReference>
<sequence>MIGESVDDGFANVLPLRQRGGSAPVFCIHPGIGVGWCYASMCAVVDRDRPLYVLQARALRPGGALGQSIGELALDYLGAIRQIRPTGPYHLLGWSLGGFVAHEIATLLRATGQEVGLLAIVDIFPGDGRRYGVGDGEHEQIEAFLRELGAPPTPGDAELSRATLWDHVCRIEGATDWWDSAQVDRMFDVFKNSCEISARFDPGYFDGDVLLFSAGAETARTFDVTEIWRPHVGGRIEQHSLPCEHRQMFDQKYAAHIAKIVSRRLVAEHSGG</sequence>
<evidence type="ECO:0000259" key="1">
    <source>
        <dbReference type="Pfam" id="PF00975"/>
    </source>
</evidence>
<reference evidence="2 3" key="1">
    <citation type="submission" date="2018-05" db="EMBL/GenBank/DDBJ databases">
        <title>Evolution of GPA BGCs.</title>
        <authorList>
            <person name="Waglechner N."/>
            <person name="Wright G.D."/>
        </authorList>
    </citation>
    <scope>NUCLEOTIDE SEQUENCE [LARGE SCALE GENOMIC DNA]</scope>
    <source>
        <strain evidence="2 3">A82846</strain>
    </source>
</reference>
<dbReference type="Gene3D" id="3.40.50.1820">
    <property type="entry name" value="alpha/beta hydrolase"/>
    <property type="match status" value="1"/>
</dbReference>
<dbReference type="InterPro" id="IPR029058">
    <property type="entry name" value="AB_hydrolase_fold"/>
</dbReference>
<accession>A0A428Z0R0</accession>
<dbReference type="Pfam" id="PF00975">
    <property type="entry name" value="Thioesterase"/>
    <property type="match status" value="1"/>
</dbReference>